<sequence length="85" mass="9229">MEKKALTTSILISLSVIVGPPFNWILLLCPSLIGFGEAICNDALHLMRYRVGCLVISPMGMRITHAQLSVLVSMASSRFHGRSGT</sequence>
<protein>
    <submittedName>
        <fullName evidence="1">Uncharacterized protein</fullName>
    </submittedName>
</protein>
<reference evidence="2" key="1">
    <citation type="journal article" date="2022" name="Mol. Ecol. Resour.">
        <title>The genomes of chicory, endive, great burdock and yacon provide insights into Asteraceae palaeo-polyploidization history and plant inulin production.</title>
        <authorList>
            <person name="Fan W."/>
            <person name="Wang S."/>
            <person name="Wang H."/>
            <person name="Wang A."/>
            <person name="Jiang F."/>
            <person name="Liu H."/>
            <person name="Zhao H."/>
            <person name="Xu D."/>
            <person name="Zhang Y."/>
        </authorList>
    </citation>
    <scope>NUCLEOTIDE SEQUENCE [LARGE SCALE GENOMIC DNA]</scope>
    <source>
        <strain evidence="2">cv. Yunnan</strain>
    </source>
</reference>
<dbReference type="Proteomes" id="UP001056120">
    <property type="component" value="Linkage Group LG02"/>
</dbReference>
<comment type="caution">
    <text evidence="1">The sequence shown here is derived from an EMBL/GenBank/DDBJ whole genome shotgun (WGS) entry which is preliminary data.</text>
</comment>
<organism evidence="1 2">
    <name type="scientific">Smallanthus sonchifolius</name>
    <dbReference type="NCBI Taxonomy" id="185202"/>
    <lineage>
        <taxon>Eukaryota</taxon>
        <taxon>Viridiplantae</taxon>
        <taxon>Streptophyta</taxon>
        <taxon>Embryophyta</taxon>
        <taxon>Tracheophyta</taxon>
        <taxon>Spermatophyta</taxon>
        <taxon>Magnoliopsida</taxon>
        <taxon>eudicotyledons</taxon>
        <taxon>Gunneridae</taxon>
        <taxon>Pentapetalae</taxon>
        <taxon>asterids</taxon>
        <taxon>campanulids</taxon>
        <taxon>Asterales</taxon>
        <taxon>Asteraceae</taxon>
        <taxon>Asteroideae</taxon>
        <taxon>Heliantheae alliance</taxon>
        <taxon>Millerieae</taxon>
        <taxon>Smallanthus</taxon>
    </lineage>
</organism>
<evidence type="ECO:0000313" key="1">
    <source>
        <dbReference type="EMBL" id="KAI3824661.1"/>
    </source>
</evidence>
<accession>A0ACB9JX95</accession>
<name>A0ACB9JX95_9ASTR</name>
<reference evidence="1 2" key="2">
    <citation type="journal article" date="2022" name="Mol. Ecol. Resour.">
        <title>The genomes of chicory, endive, great burdock and yacon provide insights into Asteraceae paleo-polyploidization history and plant inulin production.</title>
        <authorList>
            <person name="Fan W."/>
            <person name="Wang S."/>
            <person name="Wang H."/>
            <person name="Wang A."/>
            <person name="Jiang F."/>
            <person name="Liu H."/>
            <person name="Zhao H."/>
            <person name="Xu D."/>
            <person name="Zhang Y."/>
        </authorList>
    </citation>
    <scope>NUCLEOTIDE SEQUENCE [LARGE SCALE GENOMIC DNA]</scope>
    <source>
        <strain evidence="2">cv. Yunnan</strain>
        <tissue evidence="1">Leaves</tissue>
    </source>
</reference>
<keyword evidence="2" id="KW-1185">Reference proteome</keyword>
<gene>
    <name evidence="1" type="ORF">L1987_06128</name>
</gene>
<evidence type="ECO:0000313" key="2">
    <source>
        <dbReference type="Proteomes" id="UP001056120"/>
    </source>
</evidence>
<dbReference type="EMBL" id="CM042019">
    <property type="protein sequence ID" value="KAI3824661.1"/>
    <property type="molecule type" value="Genomic_DNA"/>
</dbReference>
<proteinExistence type="predicted"/>